<dbReference type="AlphaFoldDB" id="A0AAN8GTD7"/>
<organism evidence="2 3">
    <name type="scientific">Champsocephalus esox</name>
    <name type="common">pike icefish</name>
    <dbReference type="NCBI Taxonomy" id="159716"/>
    <lineage>
        <taxon>Eukaryota</taxon>
        <taxon>Metazoa</taxon>
        <taxon>Chordata</taxon>
        <taxon>Craniata</taxon>
        <taxon>Vertebrata</taxon>
        <taxon>Euteleostomi</taxon>
        <taxon>Actinopterygii</taxon>
        <taxon>Neopterygii</taxon>
        <taxon>Teleostei</taxon>
        <taxon>Neoteleostei</taxon>
        <taxon>Acanthomorphata</taxon>
        <taxon>Eupercaria</taxon>
        <taxon>Perciformes</taxon>
        <taxon>Notothenioidei</taxon>
        <taxon>Channichthyidae</taxon>
        <taxon>Champsocephalus</taxon>
    </lineage>
</organism>
<dbReference type="Proteomes" id="UP001335648">
    <property type="component" value="Unassembled WGS sequence"/>
</dbReference>
<comment type="caution">
    <text evidence="2">The sequence shown here is derived from an EMBL/GenBank/DDBJ whole genome shotgun (WGS) entry which is preliminary data.</text>
</comment>
<feature type="compositionally biased region" description="Basic and acidic residues" evidence="1">
    <location>
        <begin position="35"/>
        <end position="51"/>
    </location>
</feature>
<proteinExistence type="predicted"/>
<feature type="region of interest" description="Disordered" evidence="1">
    <location>
        <begin position="1"/>
        <end position="51"/>
    </location>
</feature>
<sequence>MTALDSAGGAATQVWAGQAKSQEVTRRGSPVPGCELRKTATGEPKQVHRDEETRLQVRESGERGAVLELFGRVAWSSTLSPSA</sequence>
<keyword evidence="3" id="KW-1185">Reference proteome</keyword>
<reference evidence="2 3" key="1">
    <citation type="journal article" date="2023" name="Mol. Biol. Evol.">
        <title>Genomics of Secondarily Temperate Adaptation in the Only Non-Antarctic Icefish.</title>
        <authorList>
            <person name="Rivera-Colon A.G."/>
            <person name="Rayamajhi N."/>
            <person name="Minhas B.F."/>
            <person name="Madrigal G."/>
            <person name="Bilyk K.T."/>
            <person name="Yoon V."/>
            <person name="Hune M."/>
            <person name="Gregory S."/>
            <person name="Cheng C.H.C."/>
            <person name="Catchen J.M."/>
        </authorList>
    </citation>
    <scope>NUCLEOTIDE SEQUENCE [LARGE SCALE GENOMIC DNA]</scope>
    <source>
        <strain evidence="2">JC2023a</strain>
    </source>
</reference>
<evidence type="ECO:0000313" key="2">
    <source>
        <dbReference type="EMBL" id="KAK5889492.1"/>
    </source>
</evidence>
<evidence type="ECO:0000256" key="1">
    <source>
        <dbReference type="SAM" id="MobiDB-lite"/>
    </source>
</evidence>
<dbReference type="EMBL" id="JAULUE010002057">
    <property type="protein sequence ID" value="KAK5889492.1"/>
    <property type="molecule type" value="Genomic_DNA"/>
</dbReference>
<evidence type="ECO:0000313" key="3">
    <source>
        <dbReference type="Proteomes" id="UP001335648"/>
    </source>
</evidence>
<name>A0AAN8GTD7_9TELE</name>
<protein>
    <submittedName>
        <fullName evidence="2">Uncharacterized protein</fullName>
    </submittedName>
</protein>
<accession>A0AAN8GTD7</accession>
<gene>
    <name evidence="2" type="ORF">CesoFtcFv8_015493</name>
</gene>